<sequence length="340" mass="37155">MRKKTGLVDCSDLAHQIEEGLKTIDTELGIVAFQATVAGPAEALKASTRAVSKAAHELTDSKLVRLYTAEERARWHQFAQLPPMRFFLDKLGPKQSDALATVMSKWVGFPTLLSQATTLRKLCVTTSIASSGLAYVLSTDLGRAMVANCEGLLDLAPSEAHTVTGITMVMAAYAVSTLLKTAVCFRAHARHDEIARRAQEWNDKLERGWRDVLPRLLTLGLQKVISPYPAYDENALQKIRAAAEGGLLKGLSKAELAPLEAVRIHLVQHYGIDELQAPAVAINLLAHDESNPNRLLSTLHTRSLPADWISKYQIDPRYCVLSSDAPAATAVDAIPQEMSR</sequence>
<dbReference type="Proteomes" id="UP001161139">
    <property type="component" value="Unassembled WGS sequence"/>
</dbReference>
<dbReference type="EMBL" id="JAOCDG010000003">
    <property type="protein sequence ID" value="MDH0686892.1"/>
    <property type="molecule type" value="Genomic_DNA"/>
</dbReference>
<organism evidence="1 2">
    <name type="scientific">Stutzerimonas stutzeri</name>
    <name type="common">Pseudomonas stutzeri</name>
    <dbReference type="NCBI Taxonomy" id="316"/>
    <lineage>
        <taxon>Bacteria</taxon>
        <taxon>Pseudomonadati</taxon>
        <taxon>Pseudomonadota</taxon>
        <taxon>Gammaproteobacteria</taxon>
        <taxon>Pseudomonadales</taxon>
        <taxon>Pseudomonadaceae</taxon>
        <taxon>Stutzerimonas</taxon>
    </lineage>
</organism>
<dbReference type="RefSeq" id="WP_279648913.1">
    <property type="nucleotide sequence ID" value="NZ_JAOCDG010000003.1"/>
</dbReference>
<evidence type="ECO:0008006" key="3">
    <source>
        <dbReference type="Google" id="ProtNLM"/>
    </source>
</evidence>
<comment type="caution">
    <text evidence="1">The sequence shown here is derived from an EMBL/GenBank/DDBJ whole genome shotgun (WGS) entry which is preliminary data.</text>
</comment>
<evidence type="ECO:0000313" key="2">
    <source>
        <dbReference type="Proteomes" id="UP001161139"/>
    </source>
</evidence>
<protein>
    <recommendedName>
        <fullName evidence="3">HDOD domain-containing protein</fullName>
    </recommendedName>
</protein>
<gene>
    <name evidence="1" type="ORF">N5D09_02180</name>
</gene>
<proteinExistence type="predicted"/>
<accession>A0ABD4XW40</accession>
<evidence type="ECO:0000313" key="1">
    <source>
        <dbReference type="EMBL" id="MDH0686892.1"/>
    </source>
</evidence>
<name>A0ABD4XW40_STUST</name>
<dbReference type="AlphaFoldDB" id="A0ABD4XW40"/>
<reference evidence="1" key="1">
    <citation type="submission" date="2022-09" db="EMBL/GenBank/DDBJ databases">
        <title>Intensive care unit water sources are persistently colonized with multi-drug resistant bacteria and are the site of extensive horizontal gene transfer of antibiotic resistance genes.</title>
        <authorList>
            <person name="Diorio-Toth L."/>
        </authorList>
    </citation>
    <scope>NUCLEOTIDE SEQUENCE</scope>
    <source>
        <strain evidence="1">GD03864</strain>
    </source>
</reference>